<dbReference type="EMBL" id="CAWYQH010000024">
    <property type="protein sequence ID" value="CAK8675789.1"/>
    <property type="molecule type" value="Genomic_DNA"/>
</dbReference>
<feature type="compositionally biased region" description="Polar residues" evidence="1">
    <location>
        <begin position="81"/>
        <end position="92"/>
    </location>
</feature>
<feature type="region of interest" description="Disordered" evidence="1">
    <location>
        <begin position="427"/>
        <end position="447"/>
    </location>
</feature>
<protein>
    <submittedName>
        <fullName evidence="2">Uncharacterized protein</fullName>
    </submittedName>
</protein>
<name>A0ABP0F7U8_CLALP</name>
<evidence type="ECO:0000256" key="1">
    <source>
        <dbReference type="SAM" id="MobiDB-lite"/>
    </source>
</evidence>
<comment type="caution">
    <text evidence="2">The sequence shown here is derived from an EMBL/GenBank/DDBJ whole genome shotgun (WGS) entry which is preliminary data.</text>
</comment>
<feature type="compositionally biased region" description="Polar residues" evidence="1">
    <location>
        <begin position="433"/>
        <end position="447"/>
    </location>
</feature>
<accession>A0ABP0F7U8</accession>
<sequence length="473" mass="53492">MMEILENLPGITVERYTLMDRSYSFSAHETKQSKNHANKTGTGSHVKYSRPRRNSARKVNVPAIHEEPRHDRNRVRPPQRPQSRGKLSTSYFTTNTPLNAKIELEVLGKSAQHIPQASMRLTSPALEIKYQENEDTFPKEPTLKSILKRPGSGVSTRSSRSLGVMSLDSGMAKLAASLLQNKAKTETDLKHFYSSKKSTKGQMGNLESRTEFSTDLQNLPQLRTTPRKLLSQAAKADEYSSLQTVSPSKSVTFKLEPEMQPKEVRRESDVTKSKMMKKGEARWGVALSSHQERVRERSMITDRCNFQTKSKKMAHDKRTVNNNTEKQSNCLTRDLQEKMHTKKLVEEQNHHLVEYAVNAYSSSALLRPRPDGGITGVSGIHLLSDPYRRYLMARAAEQSQRYALESKLNKKGPQTVKMHIKAKELDSQRNELKSYSSKANPSKASSLDKQYMALSNPSYKNETSVLPVLNSGR</sequence>
<feature type="compositionally biased region" description="Basic residues" evidence="1">
    <location>
        <begin position="47"/>
        <end position="56"/>
    </location>
</feature>
<proteinExistence type="predicted"/>
<keyword evidence="3" id="KW-1185">Reference proteome</keyword>
<gene>
    <name evidence="2" type="ORF">CVLEPA_LOCUS5324</name>
</gene>
<organism evidence="2 3">
    <name type="scientific">Clavelina lepadiformis</name>
    <name type="common">Light-bulb sea squirt</name>
    <name type="synonym">Ascidia lepadiformis</name>
    <dbReference type="NCBI Taxonomy" id="159417"/>
    <lineage>
        <taxon>Eukaryota</taxon>
        <taxon>Metazoa</taxon>
        <taxon>Chordata</taxon>
        <taxon>Tunicata</taxon>
        <taxon>Ascidiacea</taxon>
        <taxon>Aplousobranchia</taxon>
        <taxon>Clavelinidae</taxon>
        <taxon>Clavelina</taxon>
    </lineage>
</organism>
<feature type="region of interest" description="Disordered" evidence="1">
    <location>
        <begin position="27"/>
        <end position="92"/>
    </location>
</feature>
<reference evidence="2 3" key="1">
    <citation type="submission" date="2024-02" db="EMBL/GenBank/DDBJ databases">
        <authorList>
            <person name="Daric V."/>
            <person name="Darras S."/>
        </authorList>
    </citation>
    <scope>NUCLEOTIDE SEQUENCE [LARGE SCALE GENOMIC DNA]</scope>
</reference>
<evidence type="ECO:0000313" key="3">
    <source>
        <dbReference type="Proteomes" id="UP001642483"/>
    </source>
</evidence>
<evidence type="ECO:0000313" key="2">
    <source>
        <dbReference type="EMBL" id="CAK8675789.1"/>
    </source>
</evidence>
<dbReference type="Proteomes" id="UP001642483">
    <property type="component" value="Unassembled WGS sequence"/>
</dbReference>